<reference evidence="1" key="1">
    <citation type="journal article" date="2021" name="PeerJ">
        <title>Extensive microbial diversity within the chicken gut microbiome revealed by metagenomics and culture.</title>
        <authorList>
            <person name="Gilroy R."/>
            <person name="Ravi A."/>
            <person name="Getino M."/>
            <person name="Pursley I."/>
            <person name="Horton D.L."/>
            <person name="Alikhan N.F."/>
            <person name="Baker D."/>
            <person name="Gharbi K."/>
            <person name="Hall N."/>
            <person name="Watson M."/>
            <person name="Adriaenssens E.M."/>
            <person name="Foster-Nyarko E."/>
            <person name="Jarju S."/>
            <person name="Secka A."/>
            <person name="Antonio M."/>
            <person name="Oren A."/>
            <person name="Chaudhuri R.R."/>
            <person name="La Ragione R."/>
            <person name="Hildebrand F."/>
            <person name="Pallen M.J."/>
        </authorList>
    </citation>
    <scope>NUCLEOTIDE SEQUENCE</scope>
    <source>
        <strain evidence="1">ChiSjej1B19-5720</strain>
    </source>
</reference>
<dbReference type="Proteomes" id="UP000823842">
    <property type="component" value="Unassembled WGS sequence"/>
</dbReference>
<reference evidence="1" key="2">
    <citation type="submission" date="2021-04" db="EMBL/GenBank/DDBJ databases">
        <authorList>
            <person name="Gilroy R."/>
        </authorList>
    </citation>
    <scope>NUCLEOTIDE SEQUENCE</scope>
    <source>
        <strain evidence="1">ChiSjej1B19-5720</strain>
    </source>
</reference>
<keyword evidence="1" id="KW-0808">Transferase</keyword>
<dbReference type="AlphaFoldDB" id="A0A9D2LTI6"/>
<dbReference type="GO" id="GO:0016301">
    <property type="term" value="F:kinase activity"/>
    <property type="evidence" value="ECO:0007669"/>
    <property type="project" value="UniProtKB-KW"/>
</dbReference>
<dbReference type="Gene3D" id="3.40.50.300">
    <property type="entry name" value="P-loop containing nucleotide triphosphate hydrolases"/>
    <property type="match status" value="1"/>
</dbReference>
<gene>
    <name evidence="1" type="ORF">IAA06_10360</name>
</gene>
<evidence type="ECO:0000313" key="1">
    <source>
        <dbReference type="EMBL" id="HJB29177.1"/>
    </source>
</evidence>
<dbReference type="SUPFAM" id="SSF52540">
    <property type="entry name" value="P-loop containing nucleoside triphosphate hydrolases"/>
    <property type="match status" value="1"/>
</dbReference>
<accession>A0A9D2LTI6</accession>
<dbReference type="InterPro" id="IPR027417">
    <property type="entry name" value="P-loop_NTPase"/>
</dbReference>
<organism evidence="1 2">
    <name type="scientific">Candidatus Blautia faecavium</name>
    <dbReference type="NCBI Taxonomy" id="2838487"/>
    <lineage>
        <taxon>Bacteria</taxon>
        <taxon>Bacillati</taxon>
        <taxon>Bacillota</taxon>
        <taxon>Clostridia</taxon>
        <taxon>Lachnospirales</taxon>
        <taxon>Lachnospiraceae</taxon>
        <taxon>Blautia</taxon>
    </lineage>
</organism>
<sequence length="205" mass="23613">MNVVTISREFGSGGREFGKRLAERLGYVYYDREIEENIAKRMDMDPGYVAQAIEHGTFPNIPLHFGRTLGSVQVLRQKVDILVEKQKVLKEIASASNCVIVGRAADVILGEYKPFRIFVYADMAYKIERCQKYGETGKAQSPRDLEKAIKKIDSGRSQYHKLFMDIEWGRKENYELCVNTTGLTMSKIVLPIAEYVKNWFEEEKR</sequence>
<proteinExistence type="predicted"/>
<name>A0A9D2LTI6_9FIRM</name>
<dbReference type="EMBL" id="DWYZ01000197">
    <property type="protein sequence ID" value="HJB29177.1"/>
    <property type="molecule type" value="Genomic_DNA"/>
</dbReference>
<keyword evidence="1" id="KW-0418">Kinase</keyword>
<protein>
    <submittedName>
        <fullName evidence="1">Cytidylate kinase-like family protein</fullName>
    </submittedName>
</protein>
<evidence type="ECO:0000313" key="2">
    <source>
        <dbReference type="Proteomes" id="UP000823842"/>
    </source>
</evidence>
<comment type="caution">
    <text evidence="1">The sequence shown here is derived from an EMBL/GenBank/DDBJ whole genome shotgun (WGS) entry which is preliminary data.</text>
</comment>
<dbReference type="Pfam" id="PF13189">
    <property type="entry name" value="Cytidylate_kin2"/>
    <property type="match status" value="1"/>
</dbReference>